<accession>A0A101NGJ7</accession>
<name>A0A101NGJ7_9ACTN</name>
<keyword evidence="2" id="KW-0732">Signal</keyword>
<dbReference type="AlphaFoldDB" id="A0A101NGJ7"/>
<evidence type="ECO:0000313" key="4">
    <source>
        <dbReference type="Proteomes" id="UP000054241"/>
    </source>
</evidence>
<comment type="caution">
    <text evidence="3">The sequence shown here is derived from an EMBL/GenBank/DDBJ whole genome shotgun (WGS) entry which is preliminary data.</text>
</comment>
<reference evidence="3 4" key="1">
    <citation type="submission" date="2015-10" db="EMBL/GenBank/DDBJ databases">
        <title>Draft genome sequence of Streptomyces cellostaticus DSM 40189, type strain for the species Streptomyces cellostaticus.</title>
        <authorList>
            <person name="Ruckert C."/>
            <person name="Winkler A."/>
            <person name="Kalinowski J."/>
            <person name="Kampfer P."/>
            <person name="Glaeser S."/>
        </authorList>
    </citation>
    <scope>NUCLEOTIDE SEQUENCE [LARGE SCALE GENOMIC DNA]</scope>
    <source>
        <strain evidence="3 4">DSM 40189</strain>
    </source>
</reference>
<evidence type="ECO:0000256" key="1">
    <source>
        <dbReference type="SAM" id="MobiDB-lite"/>
    </source>
</evidence>
<gene>
    <name evidence="3" type="ORF">AQI88_30200</name>
</gene>
<feature type="signal peptide" evidence="2">
    <location>
        <begin position="1"/>
        <end position="21"/>
    </location>
</feature>
<protein>
    <submittedName>
        <fullName evidence="3">Uncharacterized protein</fullName>
    </submittedName>
</protein>
<evidence type="ECO:0000256" key="2">
    <source>
        <dbReference type="SAM" id="SignalP"/>
    </source>
</evidence>
<proteinExistence type="predicted"/>
<organism evidence="3 4">
    <name type="scientific">Streptomyces cellostaticus</name>
    <dbReference type="NCBI Taxonomy" id="67285"/>
    <lineage>
        <taxon>Bacteria</taxon>
        <taxon>Bacillati</taxon>
        <taxon>Actinomycetota</taxon>
        <taxon>Actinomycetes</taxon>
        <taxon>Kitasatosporales</taxon>
        <taxon>Streptomycetaceae</taxon>
        <taxon>Streptomyces</taxon>
    </lineage>
</organism>
<dbReference type="Proteomes" id="UP000054241">
    <property type="component" value="Unassembled WGS sequence"/>
</dbReference>
<keyword evidence="4" id="KW-1185">Reference proteome</keyword>
<dbReference type="OrthoDB" id="9836934at2"/>
<dbReference type="RefSeq" id="WP_067005198.1">
    <property type="nucleotide sequence ID" value="NZ_BNDU01000006.1"/>
</dbReference>
<feature type="compositionally biased region" description="Polar residues" evidence="1">
    <location>
        <begin position="62"/>
        <end position="71"/>
    </location>
</feature>
<feature type="chain" id="PRO_5007101498" evidence="2">
    <location>
        <begin position="22"/>
        <end position="125"/>
    </location>
</feature>
<evidence type="ECO:0000313" key="3">
    <source>
        <dbReference type="EMBL" id="KUM92829.1"/>
    </source>
</evidence>
<sequence length="125" mass="12639">MAPIITAVLAGGLLSAPPASAAPPVGTVSFSGKVTCKNAFPAPNNSVPTRVSLDSGEDDASGPTNNPTNRRATFGPISLDAPLDSSFALAVDVTCKAPGKKAQTFSRTITQDNLTEGDTVALNVK</sequence>
<dbReference type="EMBL" id="LMWL01000057">
    <property type="protein sequence ID" value="KUM92829.1"/>
    <property type="molecule type" value="Genomic_DNA"/>
</dbReference>
<feature type="region of interest" description="Disordered" evidence="1">
    <location>
        <begin position="39"/>
        <end position="76"/>
    </location>
</feature>